<feature type="transmembrane region" description="Helical" evidence="1">
    <location>
        <begin position="73"/>
        <end position="95"/>
    </location>
</feature>
<name>A0ABP9UZZ6_9BACT</name>
<feature type="transmembrane region" description="Helical" evidence="1">
    <location>
        <begin position="130"/>
        <end position="147"/>
    </location>
</feature>
<keyword evidence="3" id="KW-1185">Reference proteome</keyword>
<dbReference type="RefSeq" id="WP_346188692.1">
    <property type="nucleotide sequence ID" value="NZ_BAABRL010000006.1"/>
</dbReference>
<dbReference type="EMBL" id="BAABRL010000006">
    <property type="protein sequence ID" value="GAA5495957.1"/>
    <property type="molecule type" value="Genomic_DNA"/>
</dbReference>
<keyword evidence="1" id="KW-0812">Transmembrane</keyword>
<evidence type="ECO:0000313" key="2">
    <source>
        <dbReference type="EMBL" id="GAA5495957.1"/>
    </source>
</evidence>
<accession>A0ABP9UZZ6</accession>
<gene>
    <name evidence="2" type="ORF">Rhal01_02138</name>
</gene>
<feature type="transmembrane region" description="Helical" evidence="1">
    <location>
        <begin position="43"/>
        <end position="61"/>
    </location>
</feature>
<evidence type="ECO:0000256" key="1">
    <source>
        <dbReference type="SAM" id="Phobius"/>
    </source>
</evidence>
<proteinExistence type="predicted"/>
<reference evidence="2 3" key="1">
    <citation type="submission" date="2024-02" db="EMBL/GenBank/DDBJ databases">
        <title>Rubritalea halochordaticola NBRC 107102.</title>
        <authorList>
            <person name="Ichikawa N."/>
            <person name="Katano-Makiyama Y."/>
            <person name="Hidaka K."/>
        </authorList>
    </citation>
    <scope>NUCLEOTIDE SEQUENCE [LARGE SCALE GENOMIC DNA]</scope>
    <source>
        <strain evidence="2 3">NBRC 107102</strain>
    </source>
</reference>
<keyword evidence="1" id="KW-0472">Membrane</keyword>
<keyword evidence="1" id="KW-1133">Transmembrane helix</keyword>
<dbReference type="Proteomes" id="UP001424741">
    <property type="component" value="Unassembled WGS sequence"/>
</dbReference>
<evidence type="ECO:0000313" key="3">
    <source>
        <dbReference type="Proteomes" id="UP001424741"/>
    </source>
</evidence>
<sequence length="171" mass="18889">MKSHSGKKLVLLLAGAFTILAALLLSILYQAGLLPDPKSLGPALHFIPIIVLFTLCTSLALRWQVRQSPETGILLRALSWPAYFTACLLATYATMNWGTRISQWTFDPADFPGDKGITAEFAYSGDTNPMFAILFSPFVAFLCRAIARFIQARRDRKQALTSQDPTLHVEA</sequence>
<protein>
    <submittedName>
        <fullName evidence="2">Uncharacterized protein</fullName>
    </submittedName>
</protein>
<comment type="caution">
    <text evidence="2">The sequence shown here is derived from an EMBL/GenBank/DDBJ whole genome shotgun (WGS) entry which is preliminary data.</text>
</comment>
<organism evidence="2 3">
    <name type="scientific">Rubritalea halochordaticola</name>
    <dbReference type="NCBI Taxonomy" id="714537"/>
    <lineage>
        <taxon>Bacteria</taxon>
        <taxon>Pseudomonadati</taxon>
        <taxon>Verrucomicrobiota</taxon>
        <taxon>Verrucomicrobiia</taxon>
        <taxon>Verrucomicrobiales</taxon>
        <taxon>Rubritaleaceae</taxon>
        <taxon>Rubritalea</taxon>
    </lineage>
</organism>